<dbReference type="RefSeq" id="WP_137451777.1">
    <property type="nucleotide sequence ID" value="NZ_SZZH01000008.1"/>
</dbReference>
<comment type="caution">
    <text evidence="14">The sequence shown here is derived from an EMBL/GenBank/DDBJ whole genome shotgun (WGS) entry which is preliminary data.</text>
</comment>
<keyword evidence="15" id="KW-1185">Reference proteome</keyword>
<feature type="binding site" evidence="10">
    <location>
        <begin position="13"/>
        <end position="20"/>
    </location>
    <ligand>
        <name>ATP</name>
        <dbReference type="ChEBI" id="CHEBI:30616"/>
    </ligand>
</feature>
<evidence type="ECO:0000256" key="8">
    <source>
        <dbReference type="ARBA" id="ARBA00022842"/>
    </source>
</evidence>
<dbReference type="OrthoDB" id="9776390at2"/>
<dbReference type="Gene3D" id="3.40.50.300">
    <property type="entry name" value="P-loop containing nucleotide triphosphate hydrolases"/>
    <property type="match status" value="1"/>
</dbReference>
<keyword evidence="5 10" id="KW-0819">tRNA processing</keyword>
<evidence type="ECO:0000256" key="13">
    <source>
        <dbReference type="RuleBase" id="RU003785"/>
    </source>
</evidence>
<comment type="cofactor">
    <cofactor evidence="1 10">
        <name>Mg(2+)</name>
        <dbReference type="ChEBI" id="CHEBI:18420"/>
    </cofactor>
</comment>
<dbReference type="Pfam" id="PF01715">
    <property type="entry name" value="IPPT"/>
    <property type="match status" value="1"/>
</dbReference>
<evidence type="ECO:0000256" key="5">
    <source>
        <dbReference type="ARBA" id="ARBA00022694"/>
    </source>
</evidence>
<proteinExistence type="inferred from homology"/>
<dbReference type="PANTHER" id="PTHR11088">
    <property type="entry name" value="TRNA DIMETHYLALLYLTRANSFERASE"/>
    <property type="match status" value="1"/>
</dbReference>
<dbReference type="FunFam" id="1.10.20.140:FF:000001">
    <property type="entry name" value="tRNA dimethylallyltransferase"/>
    <property type="match status" value="1"/>
</dbReference>
<feature type="site" description="Interaction with substrate tRNA" evidence="10">
    <location>
        <position position="129"/>
    </location>
</feature>
<evidence type="ECO:0000256" key="3">
    <source>
        <dbReference type="ARBA" id="ARBA00005842"/>
    </source>
</evidence>
<comment type="subunit">
    <text evidence="10">Monomer.</text>
</comment>
<dbReference type="PANTHER" id="PTHR11088:SF60">
    <property type="entry name" value="TRNA DIMETHYLALLYLTRANSFERASE"/>
    <property type="match status" value="1"/>
</dbReference>
<evidence type="ECO:0000256" key="6">
    <source>
        <dbReference type="ARBA" id="ARBA00022741"/>
    </source>
</evidence>
<dbReference type="HAMAP" id="MF_00185">
    <property type="entry name" value="IPP_trans"/>
    <property type="match status" value="1"/>
</dbReference>
<evidence type="ECO:0000256" key="9">
    <source>
        <dbReference type="ARBA" id="ARBA00049563"/>
    </source>
</evidence>
<sequence>MTARPGRLIVIAGPTATGKTDLALDLAERIAERGIRIGTHGTGTGTGTDTGTEITGAEIINADSMQLYRGMDIGTAKTPPDQRRGIPHHQFDVLDITETASVAAYQTVTRDLVDRVLARGRIPLLVGGSGLYIQSVVDDIAFPPTDPAVRARLEDEMAVVGAPAMFARLTDSDPVAAGIIDPRNERRIVRALEVIELTGQPFSATLPRPGRPRFDARLVRVDRPSAELDERIERRVRAMVAEGFLDEVRDLERRGLRDGVTARRALGYPQMLAVLDGTSDVESAIIATAAATRRFVRRQRSWFNRDHRLIDVDPTAADAVDRVLALVDEV</sequence>
<evidence type="ECO:0000256" key="10">
    <source>
        <dbReference type="HAMAP-Rule" id="MF_00185"/>
    </source>
</evidence>
<evidence type="ECO:0000256" key="12">
    <source>
        <dbReference type="RuleBase" id="RU003784"/>
    </source>
</evidence>
<evidence type="ECO:0000256" key="4">
    <source>
        <dbReference type="ARBA" id="ARBA00022679"/>
    </source>
</evidence>
<comment type="similarity">
    <text evidence="3 10 13">Belongs to the IPP transferase family.</text>
</comment>
<dbReference type="AlphaFoldDB" id="A0A4U6Q7Y0"/>
<comment type="function">
    <text evidence="2 10 12">Catalyzes the transfer of a dimethylallyl group onto the adenine at position 37 in tRNAs that read codons beginning with uridine, leading to the formation of N6-(dimethylallyl)adenosine (i(6)A).</text>
</comment>
<dbReference type="InterPro" id="IPR039657">
    <property type="entry name" value="Dimethylallyltransferase"/>
</dbReference>
<reference evidence="14 15" key="1">
    <citation type="submission" date="2019-05" db="EMBL/GenBank/DDBJ databases">
        <title>Nakamurella sp. N5BH11, whole genome shotgun sequence.</title>
        <authorList>
            <person name="Tuo L."/>
        </authorList>
    </citation>
    <scope>NUCLEOTIDE SEQUENCE [LARGE SCALE GENOMIC DNA]</scope>
    <source>
        <strain evidence="14 15">N5BH11</strain>
    </source>
</reference>
<evidence type="ECO:0000313" key="14">
    <source>
        <dbReference type="EMBL" id="TKV56121.1"/>
    </source>
</evidence>
<accession>A0A4U6Q7Y0</accession>
<dbReference type="NCBIfam" id="TIGR00174">
    <property type="entry name" value="miaA"/>
    <property type="match status" value="1"/>
</dbReference>
<feature type="site" description="Interaction with substrate tRNA" evidence="10">
    <location>
        <position position="150"/>
    </location>
</feature>
<dbReference type="GO" id="GO:0006400">
    <property type="term" value="P:tRNA modification"/>
    <property type="evidence" value="ECO:0007669"/>
    <property type="project" value="TreeGrafter"/>
</dbReference>
<evidence type="ECO:0000313" key="15">
    <source>
        <dbReference type="Proteomes" id="UP000306985"/>
    </source>
</evidence>
<comment type="catalytic activity">
    <reaction evidence="9 10 11">
        <text>adenosine(37) in tRNA + dimethylallyl diphosphate = N(6)-dimethylallyladenosine(37) in tRNA + diphosphate</text>
        <dbReference type="Rhea" id="RHEA:26482"/>
        <dbReference type="Rhea" id="RHEA-COMP:10162"/>
        <dbReference type="Rhea" id="RHEA-COMP:10375"/>
        <dbReference type="ChEBI" id="CHEBI:33019"/>
        <dbReference type="ChEBI" id="CHEBI:57623"/>
        <dbReference type="ChEBI" id="CHEBI:74411"/>
        <dbReference type="ChEBI" id="CHEBI:74415"/>
        <dbReference type="EC" id="2.5.1.75"/>
    </reaction>
</comment>
<dbReference type="Gene3D" id="1.10.20.140">
    <property type="match status" value="1"/>
</dbReference>
<keyword evidence="6 10" id="KW-0547">Nucleotide-binding</keyword>
<dbReference type="Proteomes" id="UP000306985">
    <property type="component" value="Unassembled WGS sequence"/>
</dbReference>
<gene>
    <name evidence="10 14" type="primary">miaA</name>
    <name evidence="14" type="ORF">FDO65_21305</name>
</gene>
<protein>
    <recommendedName>
        <fullName evidence="10">tRNA dimethylallyltransferase</fullName>
        <ecNumber evidence="10">2.5.1.75</ecNumber>
    </recommendedName>
    <alternativeName>
        <fullName evidence="10">Dimethylallyl diphosphate:tRNA dimethylallyltransferase</fullName>
        <shortName evidence="10">DMAPP:tRNA dimethylallyltransferase</shortName>
        <shortName evidence="10">DMATase</shortName>
    </alternativeName>
    <alternativeName>
        <fullName evidence="10">Isopentenyl-diphosphate:tRNA isopentenyltransferase</fullName>
        <shortName evidence="10">IPP transferase</shortName>
        <shortName evidence="10">IPPT</shortName>
        <shortName evidence="10">IPTase</shortName>
    </alternativeName>
</protein>
<dbReference type="EMBL" id="SZZH01000008">
    <property type="protein sequence ID" value="TKV56121.1"/>
    <property type="molecule type" value="Genomic_DNA"/>
</dbReference>
<evidence type="ECO:0000256" key="7">
    <source>
        <dbReference type="ARBA" id="ARBA00022840"/>
    </source>
</evidence>
<keyword evidence="4 10" id="KW-0808">Transferase</keyword>
<feature type="region of interest" description="Interaction with substrate tRNA" evidence="10">
    <location>
        <begin position="63"/>
        <end position="66"/>
    </location>
</feature>
<dbReference type="GO" id="GO:0052381">
    <property type="term" value="F:tRNA dimethylallyltransferase activity"/>
    <property type="evidence" value="ECO:0007669"/>
    <property type="project" value="UniProtKB-UniRule"/>
</dbReference>
<evidence type="ECO:0000256" key="11">
    <source>
        <dbReference type="RuleBase" id="RU003783"/>
    </source>
</evidence>
<dbReference type="InterPro" id="IPR018022">
    <property type="entry name" value="IPT"/>
</dbReference>
<organism evidence="14 15">
    <name type="scientific">Nakamurella flava</name>
    <dbReference type="NCBI Taxonomy" id="2576308"/>
    <lineage>
        <taxon>Bacteria</taxon>
        <taxon>Bacillati</taxon>
        <taxon>Actinomycetota</taxon>
        <taxon>Actinomycetes</taxon>
        <taxon>Nakamurellales</taxon>
        <taxon>Nakamurellaceae</taxon>
        <taxon>Nakamurella</taxon>
    </lineage>
</organism>
<dbReference type="InterPro" id="IPR027417">
    <property type="entry name" value="P-loop_NTPase"/>
</dbReference>
<comment type="caution">
    <text evidence="10">Lacks conserved residue(s) required for the propagation of feature annotation.</text>
</comment>
<feature type="binding site" evidence="10">
    <location>
        <begin position="15"/>
        <end position="20"/>
    </location>
    <ligand>
        <name>substrate</name>
    </ligand>
</feature>
<keyword evidence="8 10" id="KW-0460">Magnesium</keyword>
<dbReference type="GO" id="GO:0005524">
    <property type="term" value="F:ATP binding"/>
    <property type="evidence" value="ECO:0007669"/>
    <property type="project" value="UniProtKB-UniRule"/>
</dbReference>
<dbReference type="EC" id="2.5.1.75" evidence="10"/>
<name>A0A4U6Q7Y0_9ACTN</name>
<keyword evidence="7 10" id="KW-0067">ATP-binding</keyword>
<dbReference type="SUPFAM" id="SSF52540">
    <property type="entry name" value="P-loop containing nucleoside triphosphate hydrolases"/>
    <property type="match status" value="1"/>
</dbReference>
<evidence type="ECO:0000256" key="1">
    <source>
        <dbReference type="ARBA" id="ARBA00001946"/>
    </source>
</evidence>
<evidence type="ECO:0000256" key="2">
    <source>
        <dbReference type="ARBA" id="ARBA00003213"/>
    </source>
</evidence>